<dbReference type="SUPFAM" id="SSF75005">
    <property type="entry name" value="Arabinanase/levansucrase/invertase"/>
    <property type="match status" value="1"/>
</dbReference>
<keyword evidence="1" id="KW-0858">Xylan degradation</keyword>
<dbReference type="InterPro" id="IPR023296">
    <property type="entry name" value="Glyco_hydro_beta-prop_sf"/>
</dbReference>
<reference evidence="4 5" key="1">
    <citation type="journal article" date="2017" name="Water Res.">
        <title>Comammox in drinking water systems.</title>
        <authorList>
            <person name="Wang Y."/>
            <person name="Ma L."/>
            <person name="Mao Y."/>
            <person name="Jiang X."/>
            <person name="Xia Y."/>
            <person name="Yu K."/>
            <person name="Li B."/>
            <person name="Zhang T."/>
        </authorList>
    </citation>
    <scope>NUCLEOTIDE SEQUENCE [LARGE SCALE GENOMIC DNA]</scope>
    <source>
        <strain evidence="4">SG_bin8</strain>
    </source>
</reference>
<sequence length="507" mass="56682">MDADGEIKTMAFISLLLPRDDFQGWHDDLIKMLRNDTHHVVVSWRQGRSTLPGMALVEDLERLLGRRHRRPLVSCKSEPHDIIEQVAQDRPDIVFDLSGGDHPEAGSVIPLFDGLAGENARDAALFDERAPRLQLVSLTGGDMHILADALPALEHPWSLSAGRHAIAQRLVHLIRAVARDGSIRRGVARKSPEHRSGSPLTFISRTLTARIARRLRKLVAHDGHWRIGWRRIESGGSLYDTLRMPPASHWTWLDDDRQRYFADPFPFEHQGTTYVFCEEFPYATRSGIISVFTLDDQGRATRPRPVLDCGTHLSYPYVFGKSGQFWMMPENAANGALELYRADPFPDRWVLDRTLIAGRHLSDATPFRMNDRWWMTAADHRFGDSAWDTLALFESDSRLGPWRACGEEAFMIDARCARPGGAVVRRNGALWRPAQDCLSGYGSGLTLCRIDAVSRSGLEQTVMAHLGPPAGAACDGVHTLNLTDRFEIIDAAGWVSMTSGASSALRR</sequence>
<dbReference type="InterPro" id="IPR052176">
    <property type="entry name" value="Glycosyl_Hydrlase_43_Enz"/>
</dbReference>
<dbReference type="Proteomes" id="UP000192872">
    <property type="component" value="Unassembled WGS sequence"/>
</dbReference>
<dbReference type="Pfam" id="PF24793">
    <property type="entry name" value="GINT1_N"/>
    <property type="match status" value="1"/>
</dbReference>
<keyword evidence="1" id="KW-0624">Polysaccharide degradation</keyword>
<dbReference type="AlphaFoldDB" id="A0A1W9HYG8"/>
<evidence type="ECO:0000256" key="2">
    <source>
        <dbReference type="ARBA" id="ARBA00023277"/>
    </source>
</evidence>
<name>A0A1W9HYG8_9HYPH</name>
<keyword evidence="2" id="KW-0119">Carbohydrate metabolism</keyword>
<dbReference type="Gene3D" id="2.115.10.20">
    <property type="entry name" value="Glycosyl hydrolase domain, family 43"/>
    <property type="match status" value="1"/>
</dbReference>
<evidence type="ECO:0000259" key="3">
    <source>
        <dbReference type="Pfam" id="PF24793"/>
    </source>
</evidence>
<comment type="caution">
    <text evidence="4">The sequence shown here is derived from an EMBL/GenBank/DDBJ whole genome shotgun (WGS) entry which is preliminary data.</text>
</comment>
<evidence type="ECO:0000313" key="5">
    <source>
        <dbReference type="Proteomes" id="UP000192872"/>
    </source>
</evidence>
<dbReference type="InterPro" id="IPR056442">
    <property type="entry name" value="GINT1_N"/>
</dbReference>
<accession>A0A1W9HYG8</accession>
<dbReference type="PANTHER" id="PTHR43772:SF2">
    <property type="entry name" value="PUTATIVE (AFU_ORTHOLOGUE AFUA_2G04480)-RELATED"/>
    <property type="match status" value="1"/>
</dbReference>
<dbReference type="EMBL" id="LWDL01000013">
    <property type="protein sequence ID" value="OQW52367.1"/>
    <property type="molecule type" value="Genomic_DNA"/>
</dbReference>
<protein>
    <recommendedName>
        <fullName evidence="3">Glucosamine inositolphosphorylceramide transferase 1 N-terminal domain-containing protein</fullName>
    </recommendedName>
</protein>
<evidence type="ECO:0000313" key="4">
    <source>
        <dbReference type="EMBL" id="OQW52367.1"/>
    </source>
</evidence>
<dbReference type="GO" id="GO:0045493">
    <property type="term" value="P:xylan catabolic process"/>
    <property type="evidence" value="ECO:0007669"/>
    <property type="project" value="UniProtKB-KW"/>
</dbReference>
<organism evidence="4 5">
    <name type="scientific">Candidatus Raskinella chloraquaticus</name>
    <dbReference type="NCBI Taxonomy" id="1951219"/>
    <lineage>
        <taxon>Bacteria</taxon>
        <taxon>Pseudomonadati</taxon>
        <taxon>Pseudomonadota</taxon>
        <taxon>Alphaproteobacteria</taxon>
        <taxon>Hyphomicrobiales</taxon>
        <taxon>Phreatobacteraceae</taxon>
        <taxon>Candidatus Raskinella</taxon>
    </lineage>
</organism>
<dbReference type="STRING" id="1827387.A4S15_08315"/>
<gene>
    <name evidence="4" type="ORF">A4S15_08315</name>
</gene>
<feature type="domain" description="Glucosamine inositolphosphorylceramide transferase 1 N-terminal" evidence="3">
    <location>
        <begin position="259"/>
        <end position="456"/>
    </location>
</feature>
<proteinExistence type="predicted"/>
<dbReference type="PANTHER" id="PTHR43772">
    <property type="entry name" value="ENDO-1,4-BETA-XYLANASE"/>
    <property type="match status" value="1"/>
</dbReference>
<evidence type="ECO:0000256" key="1">
    <source>
        <dbReference type="ARBA" id="ARBA00022651"/>
    </source>
</evidence>